<organism evidence="3 4">
    <name type="scientific">Paeniroseomonas aquatica</name>
    <dbReference type="NCBI Taxonomy" id="373043"/>
    <lineage>
        <taxon>Bacteria</taxon>
        <taxon>Pseudomonadati</taxon>
        <taxon>Pseudomonadota</taxon>
        <taxon>Alphaproteobacteria</taxon>
        <taxon>Acetobacterales</taxon>
        <taxon>Acetobacteraceae</taxon>
        <taxon>Paeniroseomonas</taxon>
    </lineage>
</organism>
<keyword evidence="4" id="KW-1185">Reference proteome</keyword>
<gene>
    <name evidence="3" type="ORF">QWZ14_01790</name>
</gene>
<sequence>MNTPPPVRQNRDEDNLILFGLIVLMMAGLGWLLWMTFRPQLAAAVMTWHHWLIQGASLFTDRFAAMDRQLLAADPTSPTVTFDRLYRLAHNVGGFYSYPVAALAIGLAVWCWRRVGTARYRRRFDVEGLLAEQATVFPFMAAYVGRGLRPVNPAEGEPRPADPVLHAGEWVQRFARGPKGEFCERQAREEMMRQLGPIWTGVADAAPHVRAMVAAMALHAARRREDAVQMLGALSRSLPIDAKDGPAGPAQPLEFSAKAIAIADEYLRDPDLRGRMEKAAAGHAYTATALMSMLCEARARAGIFNPGMFQFLQMVDRRLFLALDSLGFPVIGVPWHLIAAQTPFAEAAAARSHWAAEREAKCRLVLPVFGPAIVTIRAKASDFGPRKQEHVL</sequence>
<dbReference type="Proteomes" id="UP001529369">
    <property type="component" value="Unassembled WGS sequence"/>
</dbReference>
<feature type="transmembrane region" description="Helical" evidence="1">
    <location>
        <begin position="95"/>
        <end position="113"/>
    </location>
</feature>
<dbReference type="EMBL" id="JAUFPN010000015">
    <property type="protein sequence ID" value="MDN3563108.1"/>
    <property type="molecule type" value="Genomic_DNA"/>
</dbReference>
<feature type="domain" description="DotM C-terminal cytoplasmic" evidence="2">
    <location>
        <begin position="186"/>
        <end position="377"/>
    </location>
</feature>
<dbReference type="Pfam" id="PF23127">
    <property type="entry name" value="DotM_C"/>
    <property type="match status" value="1"/>
</dbReference>
<keyword evidence="1" id="KW-1133">Transmembrane helix</keyword>
<accession>A0ABT8A053</accession>
<keyword evidence="1" id="KW-0472">Membrane</keyword>
<proteinExistence type="predicted"/>
<protein>
    <recommendedName>
        <fullName evidence="2">DotM C-terminal cytoplasmic domain-containing protein</fullName>
    </recommendedName>
</protein>
<keyword evidence="1" id="KW-0812">Transmembrane</keyword>
<evidence type="ECO:0000313" key="3">
    <source>
        <dbReference type="EMBL" id="MDN3563108.1"/>
    </source>
</evidence>
<evidence type="ECO:0000259" key="2">
    <source>
        <dbReference type="Pfam" id="PF23127"/>
    </source>
</evidence>
<dbReference type="InterPro" id="IPR056464">
    <property type="entry name" value="DotM_C"/>
</dbReference>
<evidence type="ECO:0000313" key="4">
    <source>
        <dbReference type="Proteomes" id="UP001529369"/>
    </source>
</evidence>
<reference evidence="4" key="1">
    <citation type="journal article" date="2019" name="Int. J. Syst. Evol. Microbiol.">
        <title>The Global Catalogue of Microorganisms (GCM) 10K type strain sequencing project: providing services to taxonomists for standard genome sequencing and annotation.</title>
        <authorList>
            <consortium name="The Broad Institute Genomics Platform"/>
            <consortium name="The Broad Institute Genome Sequencing Center for Infectious Disease"/>
            <person name="Wu L."/>
            <person name="Ma J."/>
        </authorList>
    </citation>
    <scope>NUCLEOTIDE SEQUENCE [LARGE SCALE GENOMIC DNA]</scope>
    <source>
        <strain evidence="4">CECT 7131</strain>
    </source>
</reference>
<name>A0ABT8A053_9PROT</name>
<dbReference type="RefSeq" id="WP_290314841.1">
    <property type="nucleotide sequence ID" value="NZ_JAUFPN010000015.1"/>
</dbReference>
<comment type="caution">
    <text evidence="3">The sequence shown here is derived from an EMBL/GenBank/DDBJ whole genome shotgun (WGS) entry which is preliminary data.</text>
</comment>
<evidence type="ECO:0000256" key="1">
    <source>
        <dbReference type="SAM" id="Phobius"/>
    </source>
</evidence>
<feature type="transmembrane region" description="Helical" evidence="1">
    <location>
        <begin position="16"/>
        <end position="37"/>
    </location>
</feature>